<dbReference type="Proteomes" id="UP000050823">
    <property type="component" value="Unassembled WGS sequence"/>
</dbReference>
<proteinExistence type="predicted"/>
<reference evidence="1 2" key="1">
    <citation type="journal article" date="2015" name="Genome Announc.">
        <title>Expanding the biotechnology potential of lactobacilli through comparative genomics of 213 strains and associated genera.</title>
        <authorList>
            <person name="Sun Z."/>
            <person name="Harris H.M."/>
            <person name="McCann A."/>
            <person name="Guo C."/>
            <person name="Argimon S."/>
            <person name="Zhang W."/>
            <person name="Yang X."/>
            <person name="Jeffery I.B."/>
            <person name="Cooney J.C."/>
            <person name="Kagawa T.F."/>
            <person name="Liu W."/>
            <person name="Song Y."/>
            <person name="Salvetti E."/>
            <person name="Wrobel A."/>
            <person name="Rasinkangas P."/>
            <person name="Parkhill J."/>
            <person name="Rea M.C."/>
            <person name="O'Sullivan O."/>
            <person name="Ritari J."/>
            <person name="Douillard F.P."/>
            <person name="Paul Ross R."/>
            <person name="Yang R."/>
            <person name="Briner A.E."/>
            <person name="Felis G.E."/>
            <person name="de Vos W.M."/>
            <person name="Barrangou R."/>
            <person name="Klaenhammer T.R."/>
            <person name="Caufield P.W."/>
            <person name="Cui Y."/>
            <person name="Zhang H."/>
            <person name="O'Toole P.W."/>
        </authorList>
    </citation>
    <scope>NUCLEOTIDE SEQUENCE [LARGE SCALE GENOMIC DNA]</scope>
    <source>
        <strain evidence="1 2">DSM 20719</strain>
    </source>
</reference>
<evidence type="ECO:0008006" key="3">
    <source>
        <dbReference type="Google" id="ProtNLM"/>
    </source>
</evidence>
<dbReference type="AlphaFoldDB" id="A0AA89KXF0"/>
<protein>
    <recommendedName>
        <fullName evidence="3">Zinc dependent phospholipase C</fullName>
    </recommendedName>
</protein>
<name>A0AA89KXF0_9LACO</name>
<accession>A0AA89KXF0</accession>
<sequence>MHYAIASILEKKYGFDNNFLIGSIAPDINKNSKTPKELTHFMKVRSDGEHDMFPEDFIKEYGNSIDSFKQGYYLHLISDNIWLNMIYKKYVLNNSNDEKRIALEKFYKDFHYFNQRIITQYNLKPLKISHTVISHINEINDDDLPLIIKDLNLDFTDFSTQKSPYLLSIEDIDRYINTCVHSFDAILEKIK</sequence>
<evidence type="ECO:0000313" key="2">
    <source>
        <dbReference type="Proteomes" id="UP000050823"/>
    </source>
</evidence>
<comment type="caution">
    <text evidence="1">The sequence shown here is derived from an EMBL/GenBank/DDBJ whole genome shotgun (WGS) entry which is preliminary data.</text>
</comment>
<organism evidence="1 2">
    <name type="scientific">Latilactobacillus graminis DSM 20719</name>
    <dbReference type="NCBI Taxonomy" id="1423752"/>
    <lineage>
        <taxon>Bacteria</taxon>
        <taxon>Bacillati</taxon>
        <taxon>Bacillota</taxon>
        <taxon>Bacilli</taxon>
        <taxon>Lactobacillales</taxon>
        <taxon>Lactobacillaceae</taxon>
        <taxon>Latilactobacillus</taxon>
    </lineage>
</organism>
<dbReference type="EMBL" id="AYZB01000035">
    <property type="protein sequence ID" value="KRM22476.1"/>
    <property type="molecule type" value="Genomic_DNA"/>
</dbReference>
<gene>
    <name evidence="1" type="ORF">FC90_GL001079</name>
</gene>
<evidence type="ECO:0000313" key="1">
    <source>
        <dbReference type="EMBL" id="KRM22476.1"/>
    </source>
</evidence>